<comment type="caution">
    <text evidence="1">The sequence shown here is derived from an EMBL/GenBank/DDBJ whole genome shotgun (WGS) entry which is preliminary data.</text>
</comment>
<evidence type="ECO:0000313" key="1">
    <source>
        <dbReference type="EMBL" id="EHL01355.1"/>
    </source>
</evidence>
<keyword evidence="2" id="KW-1185">Reference proteome</keyword>
<gene>
    <name evidence="1" type="ORF">M7I_2688</name>
</gene>
<reference evidence="1 2" key="1">
    <citation type="journal article" date="2012" name="Eukaryot. Cell">
        <title>Genome sequence of the fungus Glarea lozoyensis: the first genome sequence of a species from the Helotiaceae family.</title>
        <authorList>
            <person name="Youssar L."/>
            <person name="Gruening B.A."/>
            <person name="Erxleben A."/>
            <person name="Guenther S."/>
            <person name="Huettel W."/>
        </authorList>
    </citation>
    <scope>NUCLEOTIDE SEQUENCE [LARGE SCALE GENOMIC DNA]</scope>
    <source>
        <strain evidence="2">ATCC 74030 / MF5533</strain>
    </source>
</reference>
<proteinExistence type="predicted"/>
<evidence type="ECO:0000313" key="2">
    <source>
        <dbReference type="Proteomes" id="UP000005446"/>
    </source>
</evidence>
<dbReference type="InParanoid" id="H0EJG2"/>
<name>H0EJG2_GLAL7</name>
<dbReference type="Proteomes" id="UP000005446">
    <property type="component" value="Unassembled WGS sequence"/>
</dbReference>
<organism evidence="1 2">
    <name type="scientific">Glarea lozoyensis (strain ATCC 74030 / MF5533)</name>
    <dbReference type="NCBI Taxonomy" id="1104152"/>
    <lineage>
        <taxon>Eukaryota</taxon>
        <taxon>Fungi</taxon>
        <taxon>Dikarya</taxon>
        <taxon>Ascomycota</taxon>
        <taxon>Pezizomycotina</taxon>
        <taxon>Leotiomycetes</taxon>
        <taxon>Helotiales</taxon>
        <taxon>Helotiaceae</taxon>
        <taxon>Glarea</taxon>
    </lineage>
</organism>
<dbReference type="HOGENOM" id="CLU_2121321_0_0_1"/>
<dbReference type="OrthoDB" id="5324651at2759"/>
<sequence length="114" mass="13336">MNALFTRLHTVRHSAVHRLQTEMEGLKYMIEDAVTLASVLRDDLRRNKLRSIELELHGGDLDKLQNIIEKPLNEFADFKFPGRSLAPRYIKMYHRYLSYHQPRNVLSQASSSKV</sequence>
<accession>H0EJG2</accession>
<dbReference type="EMBL" id="AGUE01000055">
    <property type="protein sequence ID" value="EHL01355.1"/>
    <property type="molecule type" value="Genomic_DNA"/>
</dbReference>
<dbReference type="AlphaFoldDB" id="H0EJG2"/>
<protein>
    <submittedName>
        <fullName evidence="1">Uncharacterized protein</fullName>
    </submittedName>
</protein>